<evidence type="ECO:0000313" key="3">
    <source>
        <dbReference type="EMBL" id="CAD1845107.1"/>
    </source>
</evidence>
<organism evidence="3">
    <name type="scientific">Ananas comosus var. bracteatus</name>
    <name type="common">red pineapple</name>
    <dbReference type="NCBI Taxonomy" id="296719"/>
    <lineage>
        <taxon>Eukaryota</taxon>
        <taxon>Viridiplantae</taxon>
        <taxon>Streptophyta</taxon>
        <taxon>Embryophyta</taxon>
        <taxon>Tracheophyta</taxon>
        <taxon>Spermatophyta</taxon>
        <taxon>Magnoliopsida</taxon>
        <taxon>Liliopsida</taxon>
        <taxon>Poales</taxon>
        <taxon>Bromeliaceae</taxon>
        <taxon>Bromelioideae</taxon>
        <taxon>Ananas</taxon>
    </lineage>
</organism>
<keyword evidence="1" id="KW-0175">Coiled coil</keyword>
<feature type="coiled-coil region" evidence="1">
    <location>
        <begin position="362"/>
        <end position="424"/>
    </location>
</feature>
<reference evidence="3" key="1">
    <citation type="submission" date="2020-07" db="EMBL/GenBank/DDBJ databases">
        <authorList>
            <person name="Lin J."/>
        </authorList>
    </citation>
    <scope>NUCLEOTIDE SEQUENCE</scope>
</reference>
<feature type="coiled-coil region" evidence="1">
    <location>
        <begin position="124"/>
        <end position="172"/>
    </location>
</feature>
<accession>A0A6V7QQD4</accession>
<sequence length="466" mass="52568">MATQADTEAKPKPKPKPKPLTSATSISEESSSPIPSTSSLLSSYLGVGFALFLGFLPKNSLSYVASLQSRNRILALKLFQAEEQLRQLRSRRKEDAKANARVVEIFAGHRNGWREEERRLFGEIEAAAEEIAGLRARLAEAEEATAEMRTCVERLEREVAERDEMIELLARSRDGEGDDEDLGEKEKVRVSERADPAPEACFLERNGELELDEIAALYAQQSRFGTELFPPQVHAAAPAVASKPWIERSNGWQDTQYDSLESTYNIKHLVPRRESPWKVDGESSGVPAKLKLLEQELINLEKVGKGDLSKIPTLMRKQAKRYQSLAGKIDDLCRRMQVTDPCDPTLSPEFRTQRQTEFLLEAFQLQNRATETRDKLNALQTETAKCSFGDELTAQAKLKTRRSLDSIRSNLKEIQRNLEIWLARIMGDLEGILARDGASRVRDFYLSPYPLCDKFMPLCIDLVSIP</sequence>
<feature type="compositionally biased region" description="Low complexity" evidence="2">
    <location>
        <begin position="24"/>
        <end position="34"/>
    </location>
</feature>
<proteinExistence type="predicted"/>
<protein>
    <submittedName>
        <fullName evidence="3">Uncharacterized protein</fullName>
    </submittedName>
</protein>
<dbReference type="EMBL" id="LR862137">
    <property type="protein sequence ID" value="CAD1845107.1"/>
    <property type="molecule type" value="Genomic_DNA"/>
</dbReference>
<feature type="region of interest" description="Disordered" evidence="2">
    <location>
        <begin position="172"/>
        <end position="193"/>
    </location>
</feature>
<feature type="coiled-coil region" evidence="1">
    <location>
        <begin position="71"/>
        <end position="98"/>
    </location>
</feature>
<evidence type="ECO:0000256" key="2">
    <source>
        <dbReference type="SAM" id="MobiDB-lite"/>
    </source>
</evidence>
<feature type="region of interest" description="Disordered" evidence="2">
    <location>
        <begin position="1"/>
        <end position="34"/>
    </location>
</feature>
<dbReference type="PANTHER" id="PTHR47747:SF3">
    <property type="entry name" value="OS03G0853600 PROTEIN"/>
    <property type="match status" value="1"/>
</dbReference>
<feature type="compositionally biased region" description="Basic and acidic residues" evidence="2">
    <location>
        <begin position="184"/>
        <end position="193"/>
    </location>
</feature>
<dbReference type="PANTHER" id="PTHR47747">
    <property type="entry name" value="RIBONUCLEASE P PROTEIN SUBUNIT P38-LIKE PROTEIN"/>
    <property type="match status" value="1"/>
</dbReference>
<evidence type="ECO:0000256" key="1">
    <source>
        <dbReference type="SAM" id="Coils"/>
    </source>
</evidence>
<dbReference type="AlphaFoldDB" id="A0A6V7QQD4"/>
<gene>
    <name evidence="3" type="ORF">CB5_LOCUS28318</name>
</gene>
<name>A0A6V7QQD4_ANACO</name>